<dbReference type="PANTHER" id="PTHR36574:SF1">
    <property type="entry name" value="RHAMNOGALACTURONATE LYASE-RELATED"/>
    <property type="match status" value="1"/>
</dbReference>
<dbReference type="Gene3D" id="2.60.120.260">
    <property type="entry name" value="Galactose-binding domain-like"/>
    <property type="match status" value="1"/>
</dbReference>
<dbReference type="InterPro" id="IPR043772">
    <property type="entry name" value="MBG_3"/>
</dbReference>
<dbReference type="Pfam" id="PF14683">
    <property type="entry name" value="CBM-like"/>
    <property type="match status" value="1"/>
</dbReference>
<dbReference type="Pfam" id="PF09284">
    <property type="entry name" value="RhgB_N"/>
    <property type="match status" value="1"/>
</dbReference>
<dbReference type="InterPro" id="IPR029411">
    <property type="entry name" value="RG-lyase_III"/>
</dbReference>
<evidence type="ECO:0000313" key="15">
    <source>
        <dbReference type="EMBL" id="ACB75491.1"/>
    </source>
</evidence>
<dbReference type="GO" id="GO:0045490">
    <property type="term" value="P:pectin catabolic process"/>
    <property type="evidence" value="ECO:0007669"/>
    <property type="project" value="TreeGrafter"/>
</dbReference>
<dbReference type="Gene3D" id="2.60.40.1120">
    <property type="entry name" value="Carboxypeptidase-like, regulatory domain"/>
    <property type="match status" value="1"/>
</dbReference>
<dbReference type="HOGENOM" id="CLU_236462_0_0_0"/>
<dbReference type="InterPro" id="IPR013784">
    <property type="entry name" value="Carb-bd-like_fold"/>
</dbReference>
<dbReference type="SUPFAM" id="SSF49313">
    <property type="entry name" value="Cadherin-like"/>
    <property type="match status" value="1"/>
</dbReference>
<dbReference type="CDD" id="cd10316">
    <property type="entry name" value="RGL4_M"/>
    <property type="match status" value="1"/>
</dbReference>
<dbReference type="InterPro" id="IPR015919">
    <property type="entry name" value="Cadherin-like_sf"/>
</dbReference>
<dbReference type="InterPro" id="IPR011050">
    <property type="entry name" value="Pectin_lyase_fold/virulence"/>
</dbReference>
<dbReference type="GO" id="GO:0016020">
    <property type="term" value="C:membrane"/>
    <property type="evidence" value="ECO:0007669"/>
    <property type="project" value="InterPro"/>
</dbReference>
<dbReference type="RefSeq" id="WP_012375028.1">
    <property type="nucleotide sequence ID" value="NC_010571.1"/>
</dbReference>
<dbReference type="InterPro" id="IPR013783">
    <property type="entry name" value="Ig-like_fold"/>
</dbReference>
<dbReference type="Pfam" id="PF14686">
    <property type="entry name" value="fn3_3"/>
    <property type="match status" value="1"/>
</dbReference>
<evidence type="ECO:0000256" key="4">
    <source>
        <dbReference type="ARBA" id="ARBA00012437"/>
    </source>
</evidence>
<dbReference type="CDD" id="cd10320">
    <property type="entry name" value="RGL4_N"/>
    <property type="match status" value="1"/>
</dbReference>
<dbReference type="Gene3D" id="2.70.98.10">
    <property type="match status" value="1"/>
</dbReference>
<dbReference type="InterPro" id="IPR013425">
    <property type="entry name" value="Autotrns_rpt"/>
</dbReference>
<dbReference type="Pfam" id="PF18887">
    <property type="entry name" value="MBG_3"/>
    <property type="match status" value="1"/>
</dbReference>
<dbReference type="eggNOG" id="COG4625">
    <property type="taxonomic scope" value="Bacteria"/>
</dbReference>
<keyword evidence="16" id="KW-1185">Reference proteome</keyword>
<dbReference type="GO" id="GO:0071555">
    <property type="term" value="P:cell wall organization"/>
    <property type="evidence" value="ECO:0007669"/>
    <property type="project" value="UniProtKB-KW"/>
</dbReference>
<keyword evidence="5" id="KW-0964">Secreted</keyword>
<dbReference type="STRING" id="452637.Oter_2208"/>
<evidence type="ECO:0000256" key="2">
    <source>
        <dbReference type="ARBA" id="ARBA00004613"/>
    </source>
</evidence>
<dbReference type="GO" id="GO:0030246">
    <property type="term" value="F:carbohydrate binding"/>
    <property type="evidence" value="ECO:0007669"/>
    <property type="project" value="InterPro"/>
</dbReference>
<dbReference type="OrthoDB" id="175489at2"/>
<dbReference type="InterPro" id="IPR044016">
    <property type="entry name" value="Big_13"/>
</dbReference>
<dbReference type="SUPFAM" id="SSF51126">
    <property type="entry name" value="Pectin lyase-like"/>
    <property type="match status" value="1"/>
</dbReference>
<dbReference type="EMBL" id="CP001032">
    <property type="protein sequence ID" value="ACB75491.1"/>
    <property type="molecule type" value="Genomic_DNA"/>
</dbReference>
<comment type="catalytic activity">
    <reaction evidence="1">
        <text>Endotype eliminative cleavage of L-alpha-rhamnopyranosyl-(1-&gt;4)-alpha-D-galactopyranosyluronic acid bonds of rhamnogalacturonan I domains in ramified hairy regions of pectin leaving L-rhamnopyranose at the reducing end and 4-deoxy-4,5-unsaturated D-galactopyranosyluronic acid at the non-reducing end.</text>
        <dbReference type="EC" id="4.2.2.23"/>
    </reaction>
</comment>
<dbReference type="Pfam" id="PF12951">
    <property type="entry name" value="PATR"/>
    <property type="match status" value="2"/>
</dbReference>
<evidence type="ECO:0000256" key="6">
    <source>
        <dbReference type="ARBA" id="ARBA00022729"/>
    </source>
</evidence>
<name>B1ZPN8_OPITP</name>
<evidence type="ECO:0000256" key="9">
    <source>
        <dbReference type="ARBA" id="ARBA00023316"/>
    </source>
</evidence>
<dbReference type="SUPFAM" id="SSF74650">
    <property type="entry name" value="Galactose mutarotase-like"/>
    <property type="match status" value="1"/>
</dbReference>
<dbReference type="InterPro" id="IPR029413">
    <property type="entry name" value="RG-lyase_II"/>
</dbReference>
<keyword evidence="6" id="KW-0732">Signal</keyword>
<evidence type="ECO:0000256" key="8">
    <source>
        <dbReference type="ARBA" id="ARBA00023239"/>
    </source>
</evidence>
<dbReference type="Gene3D" id="2.60.40.10">
    <property type="entry name" value="Immunoglobulins"/>
    <property type="match status" value="3"/>
</dbReference>
<dbReference type="InterPro" id="IPR016590">
    <property type="entry name" value="Rhamnogalacturonase_B"/>
</dbReference>
<dbReference type="NCBIfam" id="TIGR02601">
    <property type="entry name" value="autotrns_rpt"/>
    <property type="match status" value="2"/>
</dbReference>
<keyword evidence="9" id="KW-0961">Cell wall biogenesis/degradation</keyword>
<sequence>MNRIVVSLLGRRAASVTCLRLLFLLLGSLLPAAAFGAFGYTDNGTGYVVDTNAGLVFEVSKTNGDIVSIVYNGTEYKSTTGRFSHIASGLGSATTVTPESDGTGYVKITLQTDPTNGVVSSLTHYLMVRNGEATIYLATFPTAEPNVGELRWITRLNSALLPNGPAPSDLRGNTGAIESSDIFGMADGTTRSKYYGDDLTRGKVRAMDLTYMGATGPAVGCWMVYGNRESASGGPFFRDIQNQCGDDQEIYNYMNSGHNQTEPYRLNVLHGPYALVFTNGAAPTLPLDFSWIEPLGLTGWVPASARGAVSGTATGIPAGFQGVVGFANSTAQYWAVVAADGSYTCTGMKPGTYTTTLYKGELAVATDAVDVTAGATASLNLASTEAAPSVIFRIGEWDGTPLELLNGPNLTRMHPQDVRNASWNPGTFVVGQDNAATDFPAVQFRGANSPSVIEFTLAPNQLVDLTLRIGITCAYANGRPQVSVNGAWTSAVPAQSTQPNSRSFTLGTYRGNNWLFTYTIPASALVAGTNTLSINPASGSTDLGTWLSAGWAYDAVELEGPIAAPAISYVGGDPLVISGTAEPGRNIALFVDGATPAGTAVASAAGVWAITYGTPLAPGAHNFTAVASDNAGHSSPASAAYALNTAVAMPADLAATGDSGAFGSGDTTADRTFTLSGTAGAGDTVTITRLGFGVIGTVTADAAGHWTFDYTGVALPEGVNSFYATASNVSGTGASSAIFTLNIAGEAAVTILRQAPLTDTVVAGAGDVVFRVTFRDSVSGVTPGAFVLTTSGSATGTIASVSASSGEVIDVTVTGLAGTGMLRLDLKTASGIVDGGGNPVPGYHAGETYTLVLPTTGNGTWINPTSGGFWSNPSNWQNAVIADGAANGADFSTLDLLADNAVHLDSPRTLNRVILGDLDPATVASWTIDNNGVAANTLTLAGASPTITVNALGTGANATVATRLAGSGGLTKTGAGTLVLTAQNALTGALTVSGGVLQLPAGGALDVGNNAVNLALNTRLNVTGGAFAAGGLVTAVTSQVVIDSGTATFGSFRTNSDFSGTLRVNGGELTVGDVNIRRNSAGSVDFNSGFIVAGGTANVGTIWVGNHNSNGAMSVQGGALTATGAVTVGNNAGSTRGGGLRVLSGTFTATDASSGVILTRASGNATSATFTGGVSTLEKLTLGFDSAVVAGSATVTLNGGALYLGSGGIVKNAGGTFATNLNFSSGTLGAKASWSTALPVNLPSGGNVTIKAASPADEPFDITLGGVLGGAGGLTKTGAGTLQLTASNTYAGATVVNGGVLRVDGSLNASANGVAVNSAGTLAGTGTIGRTIALNDGGAVAPAGVGAIGTLTGADATWNGGGLLAVDLGAAGASDQLVLSGALTKGTDGSYALALNAAAPLAHADQFIVATFGSSTFGPNEITATGLPDGYAARAILAGGTLRVIIVERPVITSAATADGVFGAPFSYAITASHEPTSYGASGLPAGLAIDVETGVISGTPAAAGIYPLLVTATNLAGTATSAVEVTIAPAPADVAFGGAPGAPVRLAYDGTPRIPAVTTTPAGLPVTFTYNGSATPPTLPGTYAVVATVSDPNYAGTAEGTLVITITALVRHAPVLNGDLDGSLQLLSGESFTINGNSYVAGDLLVPGTPTVRLNGHPLLAGTEDGDGAPTPTNYTITLNGNAAVRYIVRRVDPIPLPVVVAPAAPSGTRDVFVNRAGQDVGDFATVRNLTLNGNVGPVAVPAGVYGQLTVNGGASLVLGVEGATDPAVYEFQRLTLNGNASLQVRGPVIVRLANSVILNGPAGAPAQPEWLTLEIFSGGLTLNGTASLHGIVTAPNGTVIINGNTTLRGRVSADRLTLNGNGLLEEP</sequence>
<keyword evidence="7" id="KW-1015">Disulfide bond</keyword>
<feature type="domain" description="MBG" evidence="13">
    <location>
        <begin position="1548"/>
        <end position="1606"/>
    </location>
</feature>
<dbReference type="InterPro" id="IPR014718">
    <property type="entry name" value="GH-type_carb-bd"/>
</dbReference>
<dbReference type="InterPro" id="IPR011013">
    <property type="entry name" value="Gal_mutarotase_sf_dom"/>
</dbReference>
<dbReference type="GO" id="GO:0005509">
    <property type="term" value="F:calcium ion binding"/>
    <property type="evidence" value="ECO:0007669"/>
    <property type="project" value="InterPro"/>
</dbReference>
<dbReference type="SUPFAM" id="SSF49785">
    <property type="entry name" value="Galactose-binding domain-like"/>
    <property type="match status" value="1"/>
</dbReference>
<dbReference type="Proteomes" id="UP000007013">
    <property type="component" value="Chromosome"/>
</dbReference>
<dbReference type="GO" id="GO:0005576">
    <property type="term" value="C:extracellular region"/>
    <property type="evidence" value="ECO:0007669"/>
    <property type="project" value="UniProtKB-SubCell"/>
</dbReference>
<keyword evidence="8" id="KW-0456">Lyase</keyword>
<dbReference type="KEGG" id="ote:Oter_2208"/>
<comment type="similarity">
    <text evidence="3">Belongs to the polysaccharide lyase 4 family.</text>
</comment>
<feature type="domain" description="Bacterial Ig-like" evidence="14">
    <location>
        <begin position="651"/>
        <end position="743"/>
    </location>
</feature>
<dbReference type="SUPFAM" id="SSF49452">
    <property type="entry name" value="Starch-binding domain-like"/>
    <property type="match status" value="1"/>
</dbReference>
<feature type="domain" description="Rhamnogalacturonan lyase" evidence="11">
    <location>
        <begin position="391"/>
        <end position="558"/>
    </location>
</feature>
<comment type="subcellular location">
    <subcellularLocation>
        <location evidence="2">Secreted</location>
    </subcellularLocation>
</comment>
<evidence type="ECO:0000256" key="7">
    <source>
        <dbReference type="ARBA" id="ARBA00023157"/>
    </source>
</evidence>
<evidence type="ECO:0000259" key="12">
    <source>
        <dbReference type="Pfam" id="PF14686"/>
    </source>
</evidence>
<evidence type="ECO:0000259" key="10">
    <source>
        <dbReference type="Pfam" id="PF09284"/>
    </source>
</evidence>
<gene>
    <name evidence="15" type="ordered locus">Oter_2208</name>
</gene>
<evidence type="ECO:0000256" key="1">
    <source>
        <dbReference type="ARBA" id="ARBA00001324"/>
    </source>
</evidence>
<dbReference type="InterPro" id="IPR008979">
    <property type="entry name" value="Galactose-bd-like_sf"/>
</dbReference>
<evidence type="ECO:0000259" key="13">
    <source>
        <dbReference type="Pfam" id="PF18887"/>
    </source>
</evidence>
<feature type="domain" description="Rhamnogalacturonan lyase" evidence="12">
    <location>
        <begin position="305"/>
        <end position="378"/>
    </location>
</feature>
<feature type="domain" description="Rhamnogalacturonase B N-terminal" evidence="10">
    <location>
        <begin position="38"/>
        <end position="299"/>
    </location>
</feature>
<evidence type="ECO:0000259" key="11">
    <source>
        <dbReference type="Pfam" id="PF14683"/>
    </source>
</evidence>
<evidence type="ECO:0000256" key="3">
    <source>
        <dbReference type="ARBA" id="ARBA00010418"/>
    </source>
</evidence>
<dbReference type="CAZy" id="PL4">
    <property type="family name" value="Polysaccharide Lyase Family 4"/>
</dbReference>
<protein>
    <recommendedName>
        <fullName evidence="4">rhamnogalacturonan endolyase</fullName>
        <ecNumber evidence="4">4.2.2.23</ecNumber>
    </recommendedName>
</protein>
<accession>B1ZPN8</accession>
<dbReference type="CDD" id="cd10317">
    <property type="entry name" value="RGL4_C"/>
    <property type="match status" value="1"/>
</dbReference>
<organism evidence="15 16">
    <name type="scientific">Opitutus terrae (strain DSM 11246 / JCM 15787 / PB90-1)</name>
    <dbReference type="NCBI Taxonomy" id="452637"/>
    <lineage>
        <taxon>Bacteria</taxon>
        <taxon>Pseudomonadati</taxon>
        <taxon>Verrucomicrobiota</taxon>
        <taxon>Opitutia</taxon>
        <taxon>Opitutales</taxon>
        <taxon>Opitutaceae</taxon>
        <taxon>Opitutus</taxon>
    </lineage>
</organism>
<dbReference type="EC" id="4.2.2.23" evidence="4"/>
<proteinExistence type="inferred from homology"/>
<dbReference type="PANTHER" id="PTHR36574">
    <property type="entry name" value="RHAMNOGALACTURONATE LYASE-RELATED"/>
    <property type="match status" value="1"/>
</dbReference>
<dbReference type="InterPro" id="IPR015364">
    <property type="entry name" value="RhgB_N"/>
</dbReference>
<evidence type="ECO:0000259" key="14">
    <source>
        <dbReference type="Pfam" id="PF19077"/>
    </source>
</evidence>
<evidence type="ECO:0000256" key="5">
    <source>
        <dbReference type="ARBA" id="ARBA00022525"/>
    </source>
</evidence>
<reference evidence="15 16" key="1">
    <citation type="journal article" date="2011" name="J. Bacteriol.">
        <title>Genome sequence of the verrucomicrobium Opitutus terrae PB90-1, an abundant inhabitant of rice paddy soil ecosystems.</title>
        <authorList>
            <person name="van Passel M.W."/>
            <person name="Kant R."/>
            <person name="Palva A."/>
            <person name="Copeland A."/>
            <person name="Lucas S."/>
            <person name="Lapidus A."/>
            <person name="Glavina del Rio T."/>
            <person name="Pitluck S."/>
            <person name="Goltsman E."/>
            <person name="Clum A."/>
            <person name="Sun H."/>
            <person name="Schmutz J."/>
            <person name="Larimer F.W."/>
            <person name="Land M.L."/>
            <person name="Hauser L."/>
            <person name="Kyrpides N."/>
            <person name="Mikhailova N."/>
            <person name="Richardson P.P."/>
            <person name="Janssen P.H."/>
            <person name="de Vos W.M."/>
            <person name="Smidt H."/>
        </authorList>
    </citation>
    <scope>NUCLEOTIDE SEQUENCE [LARGE SCALE GENOMIC DNA]</scope>
    <source>
        <strain evidence="16">DSM 11246 / JCM 15787 / PB90-1</strain>
    </source>
</reference>
<evidence type="ECO:0000313" key="16">
    <source>
        <dbReference type="Proteomes" id="UP000007013"/>
    </source>
</evidence>
<dbReference type="GO" id="GO:0102210">
    <property type="term" value="F:rhamnogalacturonan endolyase activity"/>
    <property type="evidence" value="ECO:0007669"/>
    <property type="project" value="UniProtKB-EC"/>
</dbReference>
<dbReference type="Pfam" id="PF19077">
    <property type="entry name" value="Big_13"/>
    <property type="match status" value="1"/>
</dbReference>